<dbReference type="AlphaFoldDB" id="A0AAV1R0Y2"/>
<evidence type="ECO:0000313" key="1">
    <source>
        <dbReference type="EMBL" id="CAK7327568.1"/>
    </source>
</evidence>
<protein>
    <submittedName>
        <fullName evidence="1">Uncharacterized protein</fullName>
    </submittedName>
</protein>
<reference evidence="1 2" key="1">
    <citation type="submission" date="2024-01" db="EMBL/GenBank/DDBJ databases">
        <authorList>
            <person name="Waweru B."/>
        </authorList>
    </citation>
    <scope>NUCLEOTIDE SEQUENCE [LARGE SCALE GENOMIC DNA]</scope>
</reference>
<name>A0AAV1R0Y2_9ROSI</name>
<gene>
    <name evidence="1" type="ORF">DCAF_LOCUS5283</name>
</gene>
<evidence type="ECO:0000313" key="2">
    <source>
        <dbReference type="Proteomes" id="UP001314170"/>
    </source>
</evidence>
<proteinExistence type="predicted"/>
<keyword evidence="2" id="KW-1185">Reference proteome</keyword>
<accession>A0AAV1R0Y2</accession>
<sequence>MSDERHGLCNHFAKNLIIHTCVAVWSVIPDLCVAMGLAGHQRTTTINECLAALATLAVFGAGKDREKE</sequence>
<dbReference type="Proteomes" id="UP001314170">
    <property type="component" value="Unassembled WGS sequence"/>
</dbReference>
<organism evidence="1 2">
    <name type="scientific">Dovyalis caffra</name>
    <dbReference type="NCBI Taxonomy" id="77055"/>
    <lineage>
        <taxon>Eukaryota</taxon>
        <taxon>Viridiplantae</taxon>
        <taxon>Streptophyta</taxon>
        <taxon>Embryophyta</taxon>
        <taxon>Tracheophyta</taxon>
        <taxon>Spermatophyta</taxon>
        <taxon>Magnoliopsida</taxon>
        <taxon>eudicotyledons</taxon>
        <taxon>Gunneridae</taxon>
        <taxon>Pentapetalae</taxon>
        <taxon>rosids</taxon>
        <taxon>fabids</taxon>
        <taxon>Malpighiales</taxon>
        <taxon>Salicaceae</taxon>
        <taxon>Flacourtieae</taxon>
        <taxon>Dovyalis</taxon>
    </lineage>
</organism>
<dbReference type="EMBL" id="CAWUPB010000857">
    <property type="protein sequence ID" value="CAK7327568.1"/>
    <property type="molecule type" value="Genomic_DNA"/>
</dbReference>
<comment type="caution">
    <text evidence="1">The sequence shown here is derived from an EMBL/GenBank/DDBJ whole genome shotgun (WGS) entry which is preliminary data.</text>
</comment>